<dbReference type="SUPFAM" id="SSF56645">
    <property type="entry name" value="Acyl-CoA dehydrogenase NM domain-like"/>
    <property type="match status" value="1"/>
</dbReference>
<comment type="cofactor">
    <cofactor evidence="1">
        <name>FAD</name>
        <dbReference type="ChEBI" id="CHEBI:57692"/>
    </cofactor>
</comment>
<evidence type="ECO:0000313" key="10">
    <source>
        <dbReference type="Proteomes" id="UP000265581"/>
    </source>
</evidence>
<dbReference type="PANTHER" id="PTHR43884:SF20">
    <property type="entry name" value="ACYL-COA DEHYDROGENASE FADE28"/>
    <property type="match status" value="1"/>
</dbReference>
<evidence type="ECO:0000256" key="5">
    <source>
        <dbReference type="ARBA" id="ARBA00023002"/>
    </source>
</evidence>
<organism evidence="9 10">
    <name type="scientific">Aeromicrobium endophyticum</name>
    <dbReference type="NCBI Taxonomy" id="2292704"/>
    <lineage>
        <taxon>Bacteria</taxon>
        <taxon>Bacillati</taxon>
        <taxon>Actinomycetota</taxon>
        <taxon>Actinomycetes</taxon>
        <taxon>Propionibacteriales</taxon>
        <taxon>Nocardioidaceae</taxon>
        <taxon>Aeromicrobium</taxon>
    </lineage>
</organism>
<dbReference type="PANTHER" id="PTHR43884">
    <property type="entry name" value="ACYL-COA DEHYDROGENASE"/>
    <property type="match status" value="1"/>
</dbReference>
<evidence type="ECO:0000313" key="9">
    <source>
        <dbReference type="EMBL" id="REK73354.1"/>
    </source>
</evidence>
<name>A0A371PBQ2_9ACTN</name>
<dbReference type="InterPro" id="IPR036250">
    <property type="entry name" value="AcylCo_DH-like_C"/>
</dbReference>
<comment type="caution">
    <text evidence="9">The sequence shown here is derived from an EMBL/GenBank/DDBJ whole genome shotgun (WGS) entry which is preliminary data.</text>
</comment>
<evidence type="ECO:0000256" key="6">
    <source>
        <dbReference type="SAM" id="MobiDB-lite"/>
    </source>
</evidence>
<dbReference type="AlphaFoldDB" id="A0A371PBQ2"/>
<dbReference type="InterPro" id="IPR013786">
    <property type="entry name" value="AcylCoA_DH/ox_N"/>
</dbReference>
<evidence type="ECO:0000256" key="2">
    <source>
        <dbReference type="ARBA" id="ARBA00009347"/>
    </source>
</evidence>
<keyword evidence="5" id="KW-0560">Oxidoreductase</keyword>
<keyword evidence="3" id="KW-0285">Flavoprotein</keyword>
<evidence type="ECO:0000256" key="1">
    <source>
        <dbReference type="ARBA" id="ARBA00001974"/>
    </source>
</evidence>
<feature type="domain" description="Acyl-CoA dehydrogenase/oxidase N-terminal" evidence="8">
    <location>
        <begin position="75"/>
        <end position="186"/>
    </location>
</feature>
<sequence length="406" mass="43740">MERDADPHPRARPRDARRRRRAAGSGRRARWLRAPLLARPCRTHLRGVQRDPAQHHRRALARPAEGALVDFEFDEDQVAFGAAVRRFLDAKLPPSRLRTIWDEGQGYRHEVWRELAGLGVAGSLVDEAHGGSGGRLTDLVLVLGELGTHAVPEPAVETAVVAPLVLSGFGAPALQQEWLPQIAAGDTIVAVAARPEGARVPDGATADVTLVRSGHEVHLVRPQRVTARPLAGADPSRRLAECDYRLDDSTLVTVDPAASLLIDTAGAAGTAALLVGLCDRLVDLTREHLLTRQQFGRPLAEFQVLKHRLVDVAVAVEAARSLTWNAGYRVGVGDPGAAMAARAAKAAASEAASRAGAAALQLHGGIGFTWEHDLHLWLQRAMSWERSFGIARELRAQMGAELLEAK</sequence>
<dbReference type="InterPro" id="IPR009100">
    <property type="entry name" value="AcylCoA_DH/oxidase_NM_dom_sf"/>
</dbReference>
<dbReference type="InterPro" id="IPR009075">
    <property type="entry name" value="AcylCo_DH/oxidase_C"/>
</dbReference>
<feature type="compositionally biased region" description="Basic residues" evidence="6">
    <location>
        <begin position="15"/>
        <end position="27"/>
    </location>
</feature>
<dbReference type="GO" id="GO:0050660">
    <property type="term" value="F:flavin adenine dinucleotide binding"/>
    <property type="evidence" value="ECO:0007669"/>
    <property type="project" value="InterPro"/>
</dbReference>
<dbReference type="Pfam" id="PF00441">
    <property type="entry name" value="Acyl-CoA_dh_1"/>
    <property type="match status" value="1"/>
</dbReference>
<dbReference type="InterPro" id="IPR037069">
    <property type="entry name" value="AcylCoA_DH/ox_N_sf"/>
</dbReference>
<dbReference type="GO" id="GO:0003995">
    <property type="term" value="F:acyl-CoA dehydrogenase activity"/>
    <property type="evidence" value="ECO:0007669"/>
    <property type="project" value="TreeGrafter"/>
</dbReference>
<gene>
    <name evidence="9" type="ORF">DX116_07320</name>
</gene>
<reference evidence="9 10" key="1">
    <citation type="submission" date="2018-08" db="EMBL/GenBank/DDBJ databases">
        <title>Aeromicrobium sp. M2KJ-4, whole genome shotgun sequence.</title>
        <authorList>
            <person name="Tuo L."/>
        </authorList>
    </citation>
    <scope>NUCLEOTIDE SEQUENCE [LARGE SCALE GENOMIC DNA]</scope>
    <source>
        <strain evidence="9 10">M2KJ-4</strain>
    </source>
</reference>
<evidence type="ECO:0000256" key="4">
    <source>
        <dbReference type="ARBA" id="ARBA00022827"/>
    </source>
</evidence>
<protein>
    <recommendedName>
        <fullName evidence="11">Acyl-CoA dehydrogenase</fullName>
    </recommendedName>
</protein>
<feature type="domain" description="Acyl-CoA dehydrogenase/oxidase C-terminal" evidence="7">
    <location>
        <begin position="268"/>
        <end position="383"/>
    </location>
</feature>
<keyword evidence="4" id="KW-0274">FAD</keyword>
<evidence type="ECO:0008006" key="11">
    <source>
        <dbReference type="Google" id="ProtNLM"/>
    </source>
</evidence>
<dbReference type="Gene3D" id="1.10.540.10">
    <property type="entry name" value="Acyl-CoA dehydrogenase/oxidase, N-terminal domain"/>
    <property type="match status" value="1"/>
</dbReference>
<keyword evidence="10" id="KW-1185">Reference proteome</keyword>
<dbReference type="Pfam" id="PF02771">
    <property type="entry name" value="Acyl-CoA_dh_N"/>
    <property type="match status" value="1"/>
</dbReference>
<evidence type="ECO:0000259" key="7">
    <source>
        <dbReference type="Pfam" id="PF00441"/>
    </source>
</evidence>
<dbReference type="Gene3D" id="1.20.140.10">
    <property type="entry name" value="Butyryl-CoA Dehydrogenase, subunit A, domain 3"/>
    <property type="match status" value="1"/>
</dbReference>
<evidence type="ECO:0000256" key="3">
    <source>
        <dbReference type="ARBA" id="ARBA00022630"/>
    </source>
</evidence>
<dbReference type="EMBL" id="QUBR01000001">
    <property type="protein sequence ID" value="REK73354.1"/>
    <property type="molecule type" value="Genomic_DNA"/>
</dbReference>
<feature type="compositionally biased region" description="Basic and acidic residues" evidence="6">
    <location>
        <begin position="1"/>
        <end position="14"/>
    </location>
</feature>
<dbReference type="Proteomes" id="UP000265581">
    <property type="component" value="Unassembled WGS sequence"/>
</dbReference>
<comment type="similarity">
    <text evidence="2">Belongs to the acyl-CoA dehydrogenase family.</text>
</comment>
<proteinExistence type="inferred from homology"/>
<feature type="region of interest" description="Disordered" evidence="6">
    <location>
        <begin position="1"/>
        <end position="27"/>
    </location>
</feature>
<evidence type="ECO:0000259" key="8">
    <source>
        <dbReference type="Pfam" id="PF02771"/>
    </source>
</evidence>
<accession>A0A371PBQ2</accession>
<dbReference type="SUPFAM" id="SSF47203">
    <property type="entry name" value="Acyl-CoA dehydrogenase C-terminal domain-like"/>
    <property type="match status" value="1"/>
</dbReference>